<dbReference type="GeneID" id="30996119"/>
<evidence type="ECO:0000259" key="11">
    <source>
        <dbReference type="PROSITE" id="PS51914"/>
    </source>
</evidence>
<keyword evidence="8" id="KW-0325">Glycoprotein</keyword>
<protein>
    <submittedName>
        <fullName evidence="12">Mannose 6-phosphate receptor domain-containing protein</fullName>
    </submittedName>
</protein>
<feature type="domain" description="MRH" evidence="11">
    <location>
        <begin position="79"/>
        <end position="242"/>
    </location>
</feature>
<dbReference type="AlphaFoldDB" id="A0A1E4RF38"/>
<dbReference type="Proteomes" id="UP000095085">
    <property type="component" value="Unassembled WGS sequence"/>
</dbReference>
<evidence type="ECO:0000256" key="5">
    <source>
        <dbReference type="ARBA" id="ARBA00022989"/>
    </source>
</evidence>
<evidence type="ECO:0000313" key="13">
    <source>
        <dbReference type="Proteomes" id="UP000095085"/>
    </source>
</evidence>
<keyword evidence="13" id="KW-1185">Reference proteome</keyword>
<dbReference type="RefSeq" id="XP_020074927.1">
    <property type="nucleotide sequence ID" value="XM_020221570.1"/>
</dbReference>
<name>A0A1E4RF38_9ASCO</name>
<dbReference type="EMBL" id="KV454543">
    <property type="protein sequence ID" value="ODV65860.1"/>
    <property type="molecule type" value="Genomic_DNA"/>
</dbReference>
<dbReference type="PROSITE" id="PS51914">
    <property type="entry name" value="MRH"/>
    <property type="match status" value="1"/>
</dbReference>
<dbReference type="SUPFAM" id="SSF50911">
    <property type="entry name" value="Mannose 6-phosphate receptor domain"/>
    <property type="match status" value="1"/>
</dbReference>
<keyword evidence="2" id="KW-0813">Transport</keyword>
<dbReference type="GO" id="GO:0010008">
    <property type="term" value="C:endosome membrane"/>
    <property type="evidence" value="ECO:0007669"/>
    <property type="project" value="UniProtKB-SubCell"/>
</dbReference>
<keyword evidence="3 10" id="KW-0812">Transmembrane</keyword>
<dbReference type="OrthoDB" id="4504960at2759"/>
<sequence>MVVSRAYRRIIFLVIVLFTICGLIIASRKPNQLKSLEFLDSVTHLSLHSNNDQQNHPSDRGKHQQDSKQEDKQKPHQLDPCTVFNPINHGFIDLRSLSSQGNEGRALPWTSKGYETGYNYTLGICSSPFKQNHDKLHELKDDLNSLEVGGYYIDPKTNQYVSIGQYNENPVFKGRKLTLTYENGSYCDNLVDSTTGKKLKKSTILTFTCDREMSAKAHILYIGSVNNCNYVFEVRSHHACPTAAKADNLAAVWIFLLILVAALAVYFSGGLLYKQMKSARLTQSPSKY</sequence>
<evidence type="ECO:0000313" key="12">
    <source>
        <dbReference type="EMBL" id="ODV65860.1"/>
    </source>
</evidence>
<comment type="subcellular location">
    <subcellularLocation>
        <location evidence="1">Golgi apparatus membrane</location>
        <topology evidence="1">Single-pass type I membrane protein</topology>
    </subcellularLocation>
</comment>
<accession>A0A1E4RF38</accession>
<dbReference type="PANTHER" id="PTHR15071">
    <property type="entry name" value="MANNOSE-6-PHOSPHATE RECEPTOR FAMILY MEMBER"/>
    <property type="match status" value="1"/>
</dbReference>
<dbReference type="InterPro" id="IPR009011">
    <property type="entry name" value="Man6P_isomerase_rcpt-bd_dom_sf"/>
</dbReference>
<evidence type="ECO:0000256" key="7">
    <source>
        <dbReference type="ARBA" id="ARBA00023157"/>
    </source>
</evidence>
<evidence type="ECO:0000256" key="6">
    <source>
        <dbReference type="ARBA" id="ARBA00023136"/>
    </source>
</evidence>
<evidence type="ECO:0000256" key="10">
    <source>
        <dbReference type="SAM" id="Phobius"/>
    </source>
</evidence>
<dbReference type="GO" id="GO:0007034">
    <property type="term" value="P:vacuolar transport"/>
    <property type="evidence" value="ECO:0007669"/>
    <property type="project" value="TreeGrafter"/>
</dbReference>
<evidence type="ECO:0000256" key="4">
    <source>
        <dbReference type="ARBA" id="ARBA00022729"/>
    </source>
</evidence>
<dbReference type="InterPro" id="IPR028927">
    <property type="entry name" value="Man-6-P_rcpt"/>
</dbReference>
<feature type="transmembrane region" description="Helical" evidence="10">
    <location>
        <begin position="250"/>
        <end position="273"/>
    </location>
</feature>
<feature type="region of interest" description="Disordered" evidence="9">
    <location>
        <begin position="48"/>
        <end position="79"/>
    </location>
</feature>
<dbReference type="Pfam" id="PF02157">
    <property type="entry name" value="Man-6-P_recep"/>
    <property type="match status" value="1"/>
</dbReference>
<keyword evidence="7" id="KW-1015">Disulfide bond</keyword>
<gene>
    <name evidence="12" type="ORF">HYPBUDRAFT_153483</name>
</gene>
<reference evidence="13" key="1">
    <citation type="submission" date="2016-05" db="EMBL/GenBank/DDBJ databases">
        <title>Comparative genomics of biotechnologically important yeasts.</title>
        <authorList>
            <consortium name="DOE Joint Genome Institute"/>
            <person name="Riley R."/>
            <person name="Haridas S."/>
            <person name="Wolfe K.H."/>
            <person name="Lopes M.R."/>
            <person name="Hittinger C.T."/>
            <person name="Goker M."/>
            <person name="Salamov A."/>
            <person name="Wisecaver J."/>
            <person name="Long T.M."/>
            <person name="Aerts A.L."/>
            <person name="Barry K."/>
            <person name="Choi C."/>
            <person name="Clum A."/>
            <person name="Coughlan A.Y."/>
            <person name="Deshpande S."/>
            <person name="Douglass A.P."/>
            <person name="Hanson S.J."/>
            <person name="Klenk H.-P."/>
            <person name="Labutti K."/>
            <person name="Lapidus A."/>
            <person name="Lindquist E."/>
            <person name="Lipzen A."/>
            <person name="Meier-Kolthoff J.P."/>
            <person name="Ohm R.A."/>
            <person name="Otillar R.P."/>
            <person name="Pangilinan J."/>
            <person name="Peng Y."/>
            <person name="Rokas A."/>
            <person name="Rosa C.A."/>
            <person name="Scheuner C."/>
            <person name="Sibirny A.A."/>
            <person name="Slot J.C."/>
            <person name="Stielow J.B."/>
            <person name="Sun H."/>
            <person name="Kurtzman C.P."/>
            <person name="Blackwell M."/>
            <person name="Grigoriev I.V."/>
            <person name="Jeffries T.W."/>
        </authorList>
    </citation>
    <scope>NUCLEOTIDE SEQUENCE [LARGE SCALE GENOMIC DNA]</scope>
    <source>
        <strain evidence="13">NRRL Y-1933</strain>
    </source>
</reference>
<dbReference type="PANTHER" id="PTHR15071:SF0">
    <property type="entry name" value="MANNOSE 6-PHOSPHATE RECEPTOR-LIKE PROTEIN 1"/>
    <property type="match status" value="1"/>
</dbReference>
<evidence type="ECO:0000256" key="1">
    <source>
        <dbReference type="ARBA" id="ARBA00004614"/>
    </source>
</evidence>
<dbReference type="STRING" id="984485.A0A1E4RF38"/>
<keyword evidence="12" id="KW-0675">Receptor</keyword>
<organism evidence="12 13">
    <name type="scientific">Hyphopichia burtonii NRRL Y-1933</name>
    <dbReference type="NCBI Taxonomy" id="984485"/>
    <lineage>
        <taxon>Eukaryota</taxon>
        <taxon>Fungi</taxon>
        <taxon>Dikarya</taxon>
        <taxon>Ascomycota</taxon>
        <taxon>Saccharomycotina</taxon>
        <taxon>Pichiomycetes</taxon>
        <taxon>Debaryomycetaceae</taxon>
        <taxon>Hyphopichia</taxon>
    </lineage>
</organism>
<evidence type="ECO:0000256" key="8">
    <source>
        <dbReference type="ARBA" id="ARBA00023180"/>
    </source>
</evidence>
<evidence type="ECO:0000256" key="3">
    <source>
        <dbReference type="ARBA" id="ARBA00022692"/>
    </source>
</evidence>
<evidence type="ECO:0000256" key="9">
    <source>
        <dbReference type="SAM" id="MobiDB-lite"/>
    </source>
</evidence>
<proteinExistence type="predicted"/>
<feature type="compositionally biased region" description="Basic and acidic residues" evidence="9">
    <location>
        <begin position="57"/>
        <end position="77"/>
    </location>
</feature>
<keyword evidence="6 10" id="KW-0472">Membrane</keyword>
<dbReference type="InterPro" id="IPR044865">
    <property type="entry name" value="MRH_dom"/>
</dbReference>
<keyword evidence="5 10" id="KW-1133">Transmembrane helix</keyword>
<keyword evidence="4" id="KW-0732">Signal</keyword>
<evidence type="ECO:0000256" key="2">
    <source>
        <dbReference type="ARBA" id="ARBA00022448"/>
    </source>
</evidence>
<dbReference type="GO" id="GO:0005770">
    <property type="term" value="C:late endosome"/>
    <property type="evidence" value="ECO:0007669"/>
    <property type="project" value="TreeGrafter"/>
</dbReference>
<dbReference type="GO" id="GO:0000139">
    <property type="term" value="C:Golgi membrane"/>
    <property type="evidence" value="ECO:0007669"/>
    <property type="project" value="UniProtKB-SubCell"/>
</dbReference>
<dbReference type="Gene3D" id="2.70.130.10">
    <property type="entry name" value="Mannose-6-phosphate receptor binding domain"/>
    <property type="match status" value="1"/>
</dbReference>